<sequence>MVKEIWFINQYAVTPDLPGGTRHYDFAVELVKSGLAVRIFASNVNLATRKYERDLADRLWLEQPVEGIFFEWVKTSLHRRNDWRRVLGMFNFSWNVYRAGLKQGVAPDVIIGSSPHPFAALAGCYLARRLGCRFILEVRDLWPQALIDMRGLADKHPLVWLMRRVEQQLYLHADQVIVLARGSIPYLKEKGVAEQRITHIPNGVYPGHCAPRTTREQTRNLFNFNRFTIVYTGAHGPANALNVIMEAAGELNGEPDCEFILIGDGPVKPDLQAQARKLELKNLRFLDPVPKSKIPDLLHAADAGIITLKDAPAFYEAVSPNKLFDYLAAGLPVLCTAPGDVAQMVKRYGCGLISPPENGKALAEQVRTLAALTAEQRALMSARERRLALEHFSIPKLALKLLQIINDNDQ</sequence>
<dbReference type="SUPFAM" id="SSF53756">
    <property type="entry name" value="UDP-Glycosyltransferase/glycogen phosphorylase"/>
    <property type="match status" value="1"/>
</dbReference>
<accession>A0A1I2VJK9</accession>
<dbReference type="Proteomes" id="UP000199337">
    <property type="component" value="Unassembled WGS sequence"/>
</dbReference>
<dbReference type="EMBL" id="FOOX01000011">
    <property type="protein sequence ID" value="SFG89293.1"/>
    <property type="molecule type" value="Genomic_DNA"/>
</dbReference>
<proteinExistence type="predicted"/>
<evidence type="ECO:0000259" key="2">
    <source>
        <dbReference type="Pfam" id="PF13579"/>
    </source>
</evidence>
<dbReference type="Pfam" id="PF13579">
    <property type="entry name" value="Glyco_trans_4_4"/>
    <property type="match status" value="1"/>
</dbReference>
<evidence type="ECO:0000313" key="4">
    <source>
        <dbReference type="Proteomes" id="UP000199337"/>
    </source>
</evidence>
<keyword evidence="4" id="KW-1185">Reference proteome</keyword>
<evidence type="ECO:0000256" key="1">
    <source>
        <dbReference type="ARBA" id="ARBA00022679"/>
    </source>
</evidence>
<dbReference type="InterPro" id="IPR028098">
    <property type="entry name" value="Glyco_trans_4-like_N"/>
</dbReference>
<feature type="domain" description="Glycosyltransferase subfamily 4-like N-terminal" evidence="2">
    <location>
        <begin position="21"/>
        <end position="203"/>
    </location>
</feature>
<dbReference type="PANTHER" id="PTHR46401:SF2">
    <property type="entry name" value="GLYCOSYLTRANSFERASE WBBK-RELATED"/>
    <property type="match status" value="1"/>
</dbReference>
<keyword evidence="1 3" id="KW-0808">Transferase</keyword>
<dbReference type="GO" id="GO:0016757">
    <property type="term" value="F:glycosyltransferase activity"/>
    <property type="evidence" value="ECO:0007669"/>
    <property type="project" value="TreeGrafter"/>
</dbReference>
<dbReference type="Gene3D" id="3.40.50.2000">
    <property type="entry name" value="Glycogen Phosphorylase B"/>
    <property type="match status" value="2"/>
</dbReference>
<evidence type="ECO:0000313" key="3">
    <source>
        <dbReference type="EMBL" id="SFG89293.1"/>
    </source>
</evidence>
<organism evidence="3 4">
    <name type="scientific">Desulfotruncus arcticus DSM 17038</name>
    <dbReference type="NCBI Taxonomy" id="1121424"/>
    <lineage>
        <taxon>Bacteria</taxon>
        <taxon>Bacillati</taxon>
        <taxon>Bacillota</taxon>
        <taxon>Clostridia</taxon>
        <taxon>Eubacteriales</taxon>
        <taxon>Desulfallaceae</taxon>
        <taxon>Desulfotruncus</taxon>
    </lineage>
</organism>
<reference evidence="4" key="1">
    <citation type="submission" date="2016-10" db="EMBL/GenBank/DDBJ databases">
        <authorList>
            <person name="Varghese N."/>
            <person name="Submissions S."/>
        </authorList>
    </citation>
    <scope>NUCLEOTIDE SEQUENCE [LARGE SCALE GENOMIC DNA]</scope>
    <source>
        <strain evidence="4">DSM 17038</strain>
    </source>
</reference>
<gene>
    <name evidence="3" type="ORF">SAMN05660649_03047</name>
</gene>
<protein>
    <submittedName>
        <fullName evidence="3">Glycosyltransferase involved in cell wall bisynthesis</fullName>
    </submittedName>
</protein>
<dbReference type="PANTHER" id="PTHR46401">
    <property type="entry name" value="GLYCOSYLTRANSFERASE WBBK-RELATED"/>
    <property type="match status" value="1"/>
</dbReference>
<dbReference type="GO" id="GO:0009103">
    <property type="term" value="P:lipopolysaccharide biosynthetic process"/>
    <property type="evidence" value="ECO:0007669"/>
    <property type="project" value="TreeGrafter"/>
</dbReference>
<dbReference type="Pfam" id="PF13692">
    <property type="entry name" value="Glyco_trans_1_4"/>
    <property type="match status" value="1"/>
</dbReference>
<dbReference type="STRING" id="341036.SAMN05660649_03047"/>
<name>A0A1I2VJK9_9FIRM</name>
<dbReference type="CDD" id="cd03794">
    <property type="entry name" value="GT4_WbuB-like"/>
    <property type="match status" value="1"/>
</dbReference>
<dbReference type="AlphaFoldDB" id="A0A1I2VJK9"/>